<proteinExistence type="predicted"/>
<gene>
    <name evidence="2" type="ORF">M0812_05935</name>
</gene>
<protein>
    <submittedName>
        <fullName evidence="2">Ribosome assembly protein</fullName>
    </submittedName>
</protein>
<feature type="compositionally biased region" description="Low complexity" evidence="1">
    <location>
        <begin position="354"/>
        <end position="368"/>
    </location>
</feature>
<feature type="compositionally biased region" description="Basic residues" evidence="1">
    <location>
        <begin position="419"/>
        <end position="430"/>
    </location>
</feature>
<feature type="compositionally biased region" description="Acidic residues" evidence="1">
    <location>
        <begin position="388"/>
        <end position="400"/>
    </location>
</feature>
<feature type="compositionally biased region" description="Basic residues" evidence="1">
    <location>
        <begin position="509"/>
        <end position="519"/>
    </location>
</feature>
<dbReference type="EMBL" id="JANTQA010000012">
    <property type="protein sequence ID" value="KAJ3449776.1"/>
    <property type="molecule type" value="Genomic_DNA"/>
</dbReference>
<reference evidence="2" key="1">
    <citation type="submission" date="2022-08" db="EMBL/GenBank/DDBJ databases">
        <title>Novel sulphate-reducing endosymbionts in the free-living metamonad Anaeramoeba.</title>
        <authorList>
            <person name="Jerlstrom-Hultqvist J."/>
            <person name="Cepicka I."/>
            <person name="Gallot-Lavallee L."/>
            <person name="Salas-Leiva D."/>
            <person name="Curtis B.A."/>
            <person name="Zahonova K."/>
            <person name="Pipaliya S."/>
            <person name="Dacks J."/>
            <person name="Roger A.J."/>
        </authorList>
    </citation>
    <scope>NUCLEOTIDE SEQUENCE</scope>
    <source>
        <strain evidence="2">Busselton2</strain>
    </source>
</reference>
<feature type="compositionally biased region" description="Low complexity" evidence="1">
    <location>
        <begin position="465"/>
        <end position="503"/>
    </location>
</feature>
<sequence length="926" mass="105929">MFLITKPKTLQEIIYDPSLAGGSTHHTKNKSTSFKKSLFFMQEILQNPHLSIDEAFSPSCIQLLNLVNVLRPTRKNKVIKTSSRSKQRKGNLLEFLGVIKQSEYSIRDFPITEYLKGETSAQKQIALMTLHLQSEYEKNGIQPSSEKDLRKFLVFDGSLTHPNTEKKTKRITGVNPFLVSKKSVDLFQNMKVCEFKNIFSHSTTSIKKFVKLRSTELGHPLSEVSTMEKKKKKKKKTNDNAGWDAVDLENIDEDQDFPIKSNKQNKKKNYSPKKRSKQSQFDSSDDGFGSSYSRQNDLDNYPKDDSSQDFDDMVNNQKGFNFPDSDSNQNSNSNSNSNRNSDSDSDSDSDSEPNQFSFSKKTKNNSSTKKQKKSSKYNSNISSSQDSENSDNQEDGEDSDNFSNKRKKQKKSQSTSKKSNTKRNKSNKKQRSSDRKVKNYNNSDNENDSTSNSNIDKDTNEDENGNYGDSSNNNKSDSDFGNDNQDGGDDSNNSNSDGSGNDSNDNRRTPKKKKKKKLSKSATNPPLTPKRSQKENQEKKLSVPLELSPYEGSHAIIPLLINKKNIYLRKDITQIFRRSTKNKYKKQIIKSPKTRAYLYLIFYLINTLDNWKKNSKTKSIHFSKKYAFDPYQLICSKAYREAKDLGKNGRAIFQVKIAKGNHRTYKSGIIELNKKELLLKYSFNQDTPLFKLPILKETFQIAVKKKDPSEISILQESMKKNQRDKQFKIKFDDEIKAIWGMITIMYFYNAILKNRNSKNSGIGQNPIRTFEKPIEELAEHVMPPLTSPNNAFNKLLSGVNHIDPKDEPKNILLKYVIDGGVNFLVAVVNEKEFPLSSGFLKIRKNKMKIGIDASVAYTIPWKSRPEIKKNQDNSNFFVIEWTQTATCSASTIPSVSIVCTRASERSLITRTIIHFYKEWKKINIKD</sequence>
<name>A0AAV8A633_9EUKA</name>
<feature type="compositionally biased region" description="Basic residues" evidence="1">
    <location>
        <begin position="263"/>
        <end position="277"/>
    </location>
</feature>
<feature type="compositionally biased region" description="Low complexity" evidence="1">
    <location>
        <begin position="439"/>
        <end position="454"/>
    </location>
</feature>
<feature type="compositionally biased region" description="Low complexity" evidence="1">
    <location>
        <begin position="376"/>
        <end position="387"/>
    </location>
</feature>
<accession>A0AAV8A633</accession>
<evidence type="ECO:0000256" key="1">
    <source>
        <dbReference type="SAM" id="MobiDB-lite"/>
    </source>
</evidence>
<feature type="compositionally biased region" description="Low complexity" evidence="1">
    <location>
        <begin position="278"/>
        <end position="294"/>
    </location>
</feature>
<feature type="compositionally biased region" description="Basic and acidic residues" evidence="1">
    <location>
        <begin position="296"/>
        <end position="306"/>
    </location>
</feature>
<evidence type="ECO:0000313" key="2">
    <source>
        <dbReference type="EMBL" id="KAJ3449776.1"/>
    </source>
</evidence>
<feature type="compositionally biased region" description="Low complexity" evidence="1">
    <location>
        <begin position="324"/>
        <end position="340"/>
    </location>
</feature>
<dbReference type="Proteomes" id="UP001146793">
    <property type="component" value="Unassembled WGS sequence"/>
</dbReference>
<evidence type="ECO:0000313" key="3">
    <source>
        <dbReference type="Proteomes" id="UP001146793"/>
    </source>
</evidence>
<feature type="compositionally biased region" description="Basic and acidic residues" evidence="1">
    <location>
        <begin position="532"/>
        <end position="541"/>
    </location>
</feature>
<organism evidence="2 3">
    <name type="scientific">Anaeramoeba flamelloides</name>
    <dbReference type="NCBI Taxonomy" id="1746091"/>
    <lineage>
        <taxon>Eukaryota</taxon>
        <taxon>Metamonada</taxon>
        <taxon>Anaeramoebidae</taxon>
        <taxon>Anaeramoeba</taxon>
    </lineage>
</organism>
<feature type="region of interest" description="Disordered" evidence="1">
    <location>
        <begin position="255"/>
        <end position="543"/>
    </location>
</feature>
<comment type="caution">
    <text evidence="2">The sequence shown here is derived from an EMBL/GenBank/DDBJ whole genome shotgun (WGS) entry which is preliminary data.</text>
</comment>
<dbReference type="AlphaFoldDB" id="A0AAV8A633"/>